<feature type="region of interest" description="Disordered" evidence="1">
    <location>
        <begin position="249"/>
        <end position="327"/>
    </location>
</feature>
<dbReference type="EMBL" id="JAFBMS010000047">
    <property type="protein sequence ID" value="KAG9340002.1"/>
    <property type="molecule type" value="Genomic_DNA"/>
</dbReference>
<evidence type="ECO:0000313" key="2">
    <source>
        <dbReference type="EMBL" id="KAG9340002.1"/>
    </source>
</evidence>
<comment type="caution">
    <text evidence="2">The sequence shown here is derived from an EMBL/GenBank/DDBJ whole genome shotgun (WGS) entry which is preliminary data.</text>
</comment>
<protein>
    <submittedName>
        <fullName evidence="2">Uncharacterized protein</fullName>
    </submittedName>
</protein>
<evidence type="ECO:0000256" key="1">
    <source>
        <dbReference type="SAM" id="MobiDB-lite"/>
    </source>
</evidence>
<gene>
    <name evidence="2" type="ORF">JZ751_022112</name>
</gene>
<organism evidence="2 3">
    <name type="scientific">Albula glossodonta</name>
    <name type="common">roundjaw bonefish</name>
    <dbReference type="NCBI Taxonomy" id="121402"/>
    <lineage>
        <taxon>Eukaryota</taxon>
        <taxon>Metazoa</taxon>
        <taxon>Chordata</taxon>
        <taxon>Craniata</taxon>
        <taxon>Vertebrata</taxon>
        <taxon>Euteleostomi</taxon>
        <taxon>Actinopterygii</taxon>
        <taxon>Neopterygii</taxon>
        <taxon>Teleostei</taxon>
        <taxon>Albuliformes</taxon>
        <taxon>Albulidae</taxon>
        <taxon>Albula</taxon>
    </lineage>
</organism>
<keyword evidence="3" id="KW-1185">Reference proteome</keyword>
<feature type="compositionally biased region" description="Polar residues" evidence="1">
    <location>
        <begin position="251"/>
        <end position="262"/>
    </location>
</feature>
<dbReference type="Proteomes" id="UP000824540">
    <property type="component" value="Unassembled WGS sequence"/>
</dbReference>
<name>A0A8T2NQV7_9TELE</name>
<dbReference type="AlphaFoldDB" id="A0A8T2NQV7"/>
<sequence length="327" mass="34789">MLLPHLYPGAGLVCSPVPPVPSTPPRDDLEACHPQRPLPYVPNLPQPSVVMLYSGPALERADQAGMGQRSPTSQEGILGKRKMEEVKEEEEEEGWGRKRALSEVEQSYEVSSRNTQGEGVCKMCPAVLLTRAVRACHQTRACSTPLRSTREKPRLGCLETGRLGDLPHCRHTTSTSPTLQGSLSTLMPYVLVPTSALSAYPILTNGASPTCGDGQGKISFGMPAMVSPTHFVVGASTFAVPGVPTFGAPTTAFSNPDQTAPTDSPREPTGLLKMDPQTPLTPKEAAVTTSQAFFQTPGTLGSTTSPPASRRRGSAQRRLDIGHPTAN</sequence>
<reference evidence="2" key="1">
    <citation type="thesis" date="2021" institute="BYU ScholarsArchive" country="Provo, UT, USA">
        <title>Applications of and Algorithms for Genome Assembly and Genomic Analyses with an Emphasis on Marine Teleosts.</title>
        <authorList>
            <person name="Pickett B.D."/>
        </authorList>
    </citation>
    <scope>NUCLEOTIDE SEQUENCE</scope>
    <source>
        <strain evidence="2">HI-2016</strain>
    </source>
</reference>
<accession>A0A8T2NQV7</accession>
<feature type="compositionally biased region" description="Low complexity" evidence="1">
    <location>
        <begin position="296"/>
        <end position="307"/>
    </location>
</feature>
<feature type="region of interest" description="Disordered" evidence="1">
    <location>
        <begin position="62"/>
        <end position="103"/>
    </location>
</feature>
<evidence type="ECO:0000313" key="3">
    <source>
        <dbReference type="Proteomes" id="UP000824540"/>
    </source>
</evidence>
<proteinExistence type="predicted"/>